<evidence type="ECO:0000259" key="1">
    <source>
        <dbReference type="Pfam" id="PF13614"/>
    </source>
</evidence>
<dbReference type="EMBL" id="BAAAQW010000003">
    <property type="protein sequence ID" value="GAA2198722.1"/>
    <property type="molecule type" value="Genomic_DNA"/>
</dbReference>
<name>A0ABP5NGG6_9MICC</name>
<reference evidence="3" key="1">
    <citation type="journal article" date="2019" name="Int. J. Syst. Evol. Microbiol.">
        <title>The Global Catalogue of Microorganisms (GCM) 10K type strain sequencing project: providing services to taxonomists for standard genome sequencing and annotation.</title>
        <authorList>
            <consortium name="The Broad Institute Genomics Platform"/>
            <consortium name="The Broad Institute Genome Sequencing Center for Infectious Disease"/>
            <person name="Wu L."/>
            <person name="Ma J."/>
        </authorList>
    </citation>
    <scope>NUCLEOTIDE SEQUENCE [LARGE SCALE GENOMIC DNA]</scope>
    <source>
        <strain evidence="3">JCM 16034</strain>
    </source>
</reference>
<dbReference type="Proteomes" id="UP001500432">
    <property type="component" value="Unassembled WGS sequence"/>
</dbReference>
<sequence length="398" mass="42626">MSRYALVTADAGFEHLVRLAVAGLPGLLQSFQADYLPTDVDDIFGQLVGDPLEVLILGPDLKPEEALTFASVVDAAHPHVSVVLTATPTPDLALAAMRAGIRDLVPPETSMEGLRAHIERARAAAETRRAAAPPADDAAAGGGRGRVIPVMSPKGGVGKTTIATNLAVGLAKLAPLSVVLVDLDLQFGDVASGLMLTPERSVLDAVSGPVDSLSLKTYLTPHDTQIYALCAPRNPADADRITTGSVSDLIDRLASEFRYVVIDTSPGLGEHVLATLEHATDVVWVCGMDIPSVRGLKSGLEILEELHMLPENRHVVVNMADRKAGITVQDIEATIGVPVDIILPRSRQLPLATNRGVPVLQDGIRDPVAKGLRRLVERFRPQWDERDHKQLHRRAVFQ</sequence>
<feature type="domain" description="AAA" evidence="1">
    <location>
        <begin position="146"/>
        <end position="307"/>
    </location>
</feature>
<dbReference type="PANTHER" id="PTHR43384:SF13">
    <property type="entry name" value="SLR0110 PROTEIN"/>
    <property type="match status" value="1"/>
</dbReference>
<keyword evidence="3" id="KW-1185">Reference proteome</keyword>
<comment type="caution">
    <text evidence="2">The sequence shown here is derived from an EMBL/GenBank/DDBJ whole genome shotgun (WGS) entry which is preliminary data.</text>
</comment>
<dbReference type="RefSeq" id="WP_344298803.1">
    <property type="nucleotide sequence ID" value="NZ_BAAAQW010000003.1"/>
</dbReference>
<dbReference type="Pfam" id="PF13614">
    <property type="entry name" value="AAA_31"/>
    <property type="match status" value="1"/>
</dbReference>
<dbReference type="Gene3D" id="3.40.50.2300">
    <property type="match status" value="1"/>
</dbReference>
<gene>
    <name evidence="2" type="ORF">GCM10009849_12490</name>
</gene>
<proteinExistence type="predicted"/>
<dbReference type="SUPFAM" id="SSF52172">
    <property type="entry name" value="CheY-like"/>
    <property type="match status" value="1"/>
</dbReference>
<dbReference type="InterPro" id="IPR025669">
    <property type="entry name" value="AAA_dom"/>
</dbReference>
<dbReference type="SUPFAM" id="SSF52540">
    <property type="entry name" value="P-loop containing nucleoside triphosphate hydrolases"/>
    <property type="match status" value="1"/>
</dbReference>
<dbReference type="InterPro" id="IPR027417">
    <property type="entry name" value="P-loop_NTPase"/>
</dbReference>
<evidence type="ECO:0000313" key="3">
    <source>
        <dbReference type="Proteomes" id="UP001500432"/>
    </source>
</evidence>
<dbReference type="PANTHER" id="PTHR43384">
    <property type="entry name" value="SEPTUM SITE-DETERMINING PROTEIN MIND HOMOLOG, CHLOROPLASTIC-RELATED"/>
    <property type="match status" value="1"/>
</dbReference>
<organism evidence="2 3">
    <name type="scientific">Sinomonas flava</name>
    <dbReference type="NCBI Taxonomy" id="496857"/>
    <lineage>
        <taxon>Bacteria</taxon>
        <taxon>Bacillati</taxon>
        <taxon>Actinomycetota</taxon>
        <taxon>Actinomycetes</taxon>
        <taxon>Micrococcales</taxon>
        <taxon>Micrococcaceae</taxon>
        <taxon>Sinomonas</taxon>
    </lineage>
</organism>
<evidence type="ECO:0000313" key="2">
    <source>
        <dbReference type="EMBL" id="GAA2198722.1"/>
    </source>
</evidence>
<protein>
    <recommendedName>
        <fullName evidence="1">AAA domain-containing protein</fullName>
    </recommendedName>
</protein>
<dbReference type="Gene3D" id="3.40.50.300">
    <property type="entry name" value="P-loop containing nucleotide triphosphate hydrolases"/>
    <property type="match status" value="1"/>
</dbReference>
<accession>A0ABP5NGG6</accession>
<dbReference type="InterPro" id="IPR050625">
    <property type="entry name" value="ParA/MinD_ATPase"/>
</dbReference>
<dbReference type="InterPro" id="IPR011006">
    <property type="entry name" value="CheY-like_superfamily"/>
</dbReference>